<dbReference type="NCBIfam" id="TIGR00879">
    <property type="entry name" value="SP"/>
    <property type="match status" value="1"/>
</dbReference>
<accession>A0AAN6BXJ7</accession>
<comment type="subcellular location">
    <subcellularLocation>
        <location evidence="1">Membrane</location>
        <topology evidence="1">Multi-pass membrane protein</topology>
    </subcellularLocation>
</comment>
<dbReference type="PRINTS" id="PR00171">
    <property type="entry name" value="SUGRTRNSPORT"/>
</dbReference>
<evidence type="ECO:0000256" key="1">
    <source>
        <dbReference type="ARBA" id="ARBA00004141"/>
    </source>
</evidence>
<dbReference type="InterPro" id="IPR036259">
    <property type="entry name" value="MFS_trans_sf"/>
</dbReference>
<keyword evidence="6 9" id="KW-0472">Membrane</keyword>
<dbReference type="SUPFAM" id="SSF103473">
    <property type="entry name" value="MFS general substrate transporter"/>
    <property type="match status" value="1"/>
</dbReference>
<protein>
    <recommendedName>
        <fullName evidence="10">Major facilitator superfamily (MFS) profile domain-containing protein</fullName>
    </recommendedName>
</protein>
<dbReference type="InterPro" id="IPR005828">
    <property type="entry name" value="MFS_sugar_transport-like"/>
</dbReference>
<dbReference type="PROSITE" id="PS00217">
    <property type="entry name" value="SUGAR_TRANSPORT_2"/>
    <property type="match status" value="1"/>
</dbReference>
<dbReference type="InterPro" id="IPR050360">
    <property type="entry name" value="MFS_Sugar_Transporters"/>
</dbReference>
<dbReference type="PANTHER" id="PTHR48022:SF20">
    <property type="entry name" value="MAJOR FACILITATOR SUPERFAMILY (MFS) PROFILE DOMAIN-CONTAINING PROTEIN-RELATED"/>
    <property type="match status" value="1"/>
</dbReference>
<name>A0AAN6BXJ7_FUSAU</name>
<dbReference type="EMBL" id="JAAMOD010000250">
    <property type="protein sequence ID" value="KAF5233616.1"/>
    <property type="molecule type" value="Genomic_DNA"/>
</dbReference>
<feature type="region of interest" description="Disordered" evidence="8">
    <location>
        <begin position="579"/>
        <end position="600"/>
    </location>
</feature>
<evidence type="ECO:0000256" key="8">
    <source>
        <dbReference type="SAM" id="MobiDB-lite"/>
    </source>
</evidence>
<feature type="transmembrane region" description="Helical" evidence="9">
    <location>
        <begin position="208"/>
        <end position="230"/>
    </location>
</feature>
<keyword evidence="7" id="KW-0325">Glycoprotein</keyword>
<feature type="transmembrane region" description="Helical" evidence="9">
    <location>
        <begin position="109"/>
        <end position="131"/>
    </location>
</feature>
<comment type="similarity">
    <text evidence="2">Belongs to the major facilitator superfamily. Sugar transporter (TC 2.A.1.1) family.</text>
</comment>
<evidence type="ECO:0000256" key="4">
    <source>
        <dbReference type="ARBA" id="ARBA00022692"/>
    </source>
</evidence>
<dbReference type="InterPro" id="IPR020846">
    <property type="entry name" value="MFS_dom"/>
</dbReference>
<keyword evidence="12" id="KW-1185">Reference proteome</keyword>
<evidence type="ECO:0000313" key="12">
    <source>
        <dbReference type="Proteomes" id="UP000537989"/>
    </source>
</evidence>
<feature type="transmembrane region" description="Helical" evidence="9">
    <location>
        <begin position="477"/>
        <end position="495"/>
    </location>
</feature>
<dbReference type="AlphaFoldDB" id="A0AAN6BXJ7"/>
<dbReference type="Proteomes" id="UP000537989">
    <property type="component" value="Unassembled WGS sequence"/>
</dbReference>
<feature type="transmembrane region" description="Helical" evidence="9">
    <location>
        <begin position="137"/>
        <end position="157"/>
    </location>
</feature>
<evidence type="ECO:0000256" key="9">
    <source>
        <dbReference type="SAM" id="Phobius"/>
    </source>
</evidence>
<evidence type="ECO:0000256" key="5">
    <source>
        <dbReference type="ARBA" id="ARBA00022989"/>
    </source>
</evidence>
<evidence type="ECO:0000256" key="6">
    <source>
        <dbReference type="ARBA" id="ARBA00023136"/>
    </source>
</evidence>
<feature type="transmembrane region" description="Helical" evidence="9">
    <location>
        <begin position="407"/>
        <end position="434"/>
    </location>
</feature>
<feature type="transmembrane region" description="Helical" evidence="9">
    <location>
        <begin position="36"/>
        <end position="62"/>
    </location>
</feature>
<feature type="transmembrane region" description="Helical" evidence="9">
    <location>
        <begin position="374"/>
        <end position="395"/>
    </location>
</feature>
<feature type="transmembrane region" description="Helical" evidence="9">
    <location>
        <begin position="346"/>
        <end position="367"/>
    </location>
</feature>
<evidence type="ECO:0000256" key="7">
    <source>
        <dbReference type="ARBA" id="ARBA00023180"/>
    </source>
</evidence>
<gene>
    <name evidence="11" type="ORF">FAUST_8052</name>
</gene>
<dbReference type="GO" id="GO:0005351">
    <property type="term" value="F:carbohydrate:proton symporter activity"/>
    <property type="evidence" value="ECO:0007669"/>
    <property type="project" value="TreeGrafter"/>
</dbReference>
<dbReference type="PROSITE" id="PS50850">
    <property type="entry name" value="MFS"/>
    <property type="match status" value="1"/>
</dbReference>
<dbReference type="PROSITE" id="PS00216">
    <property type="entry name" value="SUGAR_TRANSPORT_1"/>
    <property type="match status" value="1"/>
</dbReference>
<proteinExistence type="inferred from homology"/>
<feature type="transmembrane region" description="Helical" evidence="9">
    <location>
        <begin position="82"/>
        <end position="102"/>
    </location>
</feature>
<evidence type="ECO:0000256" key="2">
    <source>
        <dbReference type="ARBA" id="ARBA00010992"/>
    </source>
</evidence>
<feature type="transmembrane region" description="Helical" evidence="9">
    <location>
        <begin position="315"/>
        <end position="334"/>
    </location>
</feature>
<sequence>MGGAPTTVGTYDAALQRRQALMGASGARALVKNWKVFRIAAFACIGGILYGYNQGMFSGILVMKSFERHMGDYVQNKTKKGWLTSILELGAWLGTLMSGAIAELCSRKYGILIATSVFIIGVVIQCTAMQAGHNAILAGRFITGMGVGSLSTIVPLYNSECAPPEVRGALVALQQLAITFGIMVSFWIDYGTHFIGGTGDGQSDAAWLIPVCLQLGPAIILFIGIMWMPFSPRWLTHHNREEEARQVLANLRDLPTDHELIELEFLEIKAQSLFEKRSLAEKFPHLQEQTAGNTIKLQFVAIAALFKTKAMFKRVIVATVTMFFQQWTGINAIFGQLGLSSNTTSLLATGVVGIVMFIATIPAVLWIDRLGRKPVLAVGAIGMGLCHLIIAVILARNIDQFDTHPAAGWAAICMVWLFVVHFGYSWGPCAWIIIAEIWPLSTRPYGVALGASSNWMNNFIVGQVTPEMLDGITYGTYILFGLLTMIGAAFIWFFVPETKRLSLEEMDIIFGSEGAAQADNERMAEINREIGLDDLIYRSGAVHSNEDIHQDVKDVKDAGPLENPRKAWSTFLQQAASQDRQSKSELQEPNTDDLIPTETLNEIDTIPERDGSMWEQCVLVTMQVPSYVSAPCTIDDQAYAIVPDWDWEPNLHNDKLWFIHPVCLGFLCGHNDITPEQLWDSFYDDKSRYDWREDRPIGLVHSIWYFEMEDRTGDTFLYEFLGIARIERSEWLLARPTYLPVPKSLRIPPIKTSSSRSLCKVFEIPELLDNILDHIVDVLVNVIESELRANHWIWEAPSATIAAKTLLSLTQVNRSFYHAIVGKRQDLFFEATRNFGWMLPFTQADWLDSEWLDTVTDAFFMKGPSIDWRAYMINCLRNATPNIHNRWRFHKMAVEFGRGGRRHFFDKDNKCFWNAGSVAFKPDLKRSEPNGWEVGLEIALMS</sequence>
<feature type="domain" description="Major facilitator superfamily (MFS) profile" evidence="10">
    <location>
        <begin position="39"/>
        <end position="499"/>
    </location>
</feature>
<dbReference type="FunFam" id="1.20.1250.20:FF:000026">
    <property type="entry name" value="MFS quinate transporter QutD"/>
    <property type="match status" value="1"/>
</dbReference>
<evidence type="ECO:0000256" key="3">
    <source>
        <dbReference type="ARBA" id="ARBA00022448"/>
    </source>
</evidence>
<organism evidence="11 12">
    <name type="scientific">Fusarium austroamericanum</name>
    <dbReference type="NCBI Taxonomy" id="282268"/>
    <lineage>
        <taxon>Eukaryota</taxon>
        <taxon>Fungi</taxon>
        <taxon>Dikarya</taxon>
        <taxon>Ascomycota</taxon>
        <taxon>Pezizomycotina</taxon>
        <taxon>Sordariomycetes</taxon>
        <taxon>Hypocreomycetidae</taxon>
        <taxon>Hypocreales</taxon>
        <taxon>Nectriaceae</taxon>
        <taxon>Fusarium</taxon>
    </lineage>
</organism>
<dbReference type="InterPro" id="IPR005829">
    <property type="entry name" value="Sugar_transporter_CS"/>
</dbReference>
<dbReference type="PANTHER" id="PTHR48022">
    <property type="entry name" value="PLASTIDIC GLUCOSE TRANSPORTER 4"/>
    <property type="match status" value="1"/>
</dbReference>
<keyword evidence="5 9" id="KW-1133">Transmembrane helix</keyword>
<dbReference type="InterPro" id="IPR003663">
    <property type="entry name" value="Sugar/inositol_transpt"/>
</dbReference>
<evidence type="ECO:0000313" key="11">
    <source>
        <dbReference type="EMBL" id="KAF5233616.1"/>
    </source>
</evidence>
<evidence type="ECO:0000259" key="10">
    <source>
        <dbReference type="PROSITE" id="PS50850"/>
    </source>
</evidence>
<keyword evidence="3" id="KW-0813">Transport</keyword>
<dbReference type="GO" id="GO:0016020">
    <property type="term" value="C:membrane"/>
    <property type="evidence" value="ECO:0007669"/>
    <property type="project" value="UniProtKB-SubCell"/>
</dbReference>
<dbReference type="Pfam" id="PF00083">
    <property type="entry name" value="Sugar_tr"/>
    <property type="match status" value="1"/>
</dbReference>
<comment type="caution">
    <text evidence="11">The sequence shown here is derived from an EMBL/GenBank/DDBJ whole genome shotgun (WGS) entry which is preliminary data.</text>
</comment>
<reference evidence="11 12" key="1">
    <citation type="submission" date="2020-02" db="EMBL/GenBank/DDBJ databases">
        <title>Identification and distribution of gene clusters putatively required for synthesis of sphingolipid metabolism inhibitors in phylogenetically diverse species of the filamentous fungus Fusarium.</title>
        <authorList>
            <person name="Kim H.-S."/>
            <person name="Busman M."/>
            <person name="Brown D.W."/>
            <person name="Divon H."/>
            <person name="Uhlig S."/>
            <person name="Proctor R.H."/>
        </authorList>
    </citation>
    <scope>NUCLEOTIDE SEQUENCE [LARGE SCALE GENOMIC DNA]</scope>
    <source>
        <strain evidence="11 12">NRRL 2903</strain>
    </source>
</reference>
<feature type="transmembrane region" description="Helical" evidence="9">
    <location>
        <begin position="169"/>
        <end position="188"/>
    </location>
</feature>
<keyword evidence="4 9" id="KW-0812">Transmembrane</keyword>
<dbReference type="Gene3D" id="1.20.1250.20">
    <property type="entry name" value="MFS general substrate transporter like domains"/>
    <property type="match status" value="1"/>
</dbReference>